<dbReference type="InterPro" id="IPR050121">
    <property type="entry name" value="Cytochrome_P450_monoxygenase"/>
</dbReference>
<dbReference type="Gene3D" id="1.10.630.10">
    <property type="entry name" value="Cytochrome P450"/>
    <property type="match status" value="1"/>
</dbReference>
<proteinExistence type="predicted"/>
<feature type="region of interest" description="Disordered" evidence="4">
    <location>
        <begin position="432"/>
        <end position="460"/>
    </location>
</feature>
<feature type="transmembrane region" description="Helical" evidence="5">
    <location>
        <begin position="6"/>
        <end position="25"/>
    </location>
</feature>
<dbReference type="GeneID" id="92044366"/>
<sequence>MDGIVARPAQALAVVALVLLGTYLYRTLYHKRFVVLAHLPQHPSSLFWGHLRVFDEFMKRGIADRHPDIIFSEMNRALGDPPLMIVDNWPIFPTLAIIRSHEVAEQITKPSNRFPYSVPKSRSVERIVTLIGSKSILFKQNEEWKAVRRRFNPGFAPKHLMTLLPVLVDKAAPFVDTLDKYVRTGETFSLDEIATNLTFDVIGAVTMGEDMEAQHIDPARQGELRRALGERNSQLLGDIVRRNFEAKKRAAATSSGTHQQPPPNKSRSVLALSLQEVETLTPEIIEETCDQLKTFLFAGHDTTSTTIMWALYELSRTPHALKRVYEELDALFGHENGGASNPAVVRRKLLEHGGDDIVRRLTYIGAVIKEVLRLYPPAGSVRAVAPGTGFVVSTSQGDEYNLDGTWVYLNHYLIQRDRAVYGETADEFVPERWLQREERRRSPDGDTDSGSDGSGSGSALPVSAWRAFERGPRNCIGQELANIEARVILAFVARRYDFTKVGLGALELDGSGRPVLDDKGRYYKVQSELYSTIRITGKPVDGMMMKVGLSPTASPCQ</sequence>
<evidence type="ECO:0000256" key="5">
    <source>
        <dbReference type="SAM" id="Phobius"/>
    </source>
</evidence>
<dbReference type="InterPro" id="IPR001128">
    <property type="entry name" value="Cyt_P450"/>
</dbReference>
<protein>
    <recommendedName>
        <fullName evidence="8">Cytochrome P450</fullName>
    </recommendedName>
</protein>
<evidence type="ECO:0000256" key="2">
    <source>
        <dbReference type="ARBA" id="ARBA00022723"/>
    </source>
</evidence>
<name>A0ABR1WQA4_9PEZI</name>
<dbReference type="CDD" id="cd11051">
    <property type="entry name" value="CYP59-like"/>
    <property type="match status" value="1"/>
</dbReference>
<evidence type="ECO:0000256" key="3">
    <source>
        <dbReference type="ARBA" id="ARBA00023004"/>
    </source>
</evidence>
<dbReference type="Proteomes" id="UP001433268">
    <property type="component" value="Unassembled WGS sequence"/>
</dbReference>
<accession>A0ABR1WQA4</accession>
<organism evidence="6 7">
    <name type="scientific">Apiospora hydei</name>
    <dbReference type="NCBI Taxonomy" id="1337664"/>
    <lineage>
        <taxon>Eukaryota</taxon>
        <taxon>Fungi</taxon>
        <taxon>Dikarya</taxon>
        <taxon>Ascomycota</taxon>
        <taxon>Pezizomycotina</taxon>
        <taxon>Sordariomycetes</taxon>
        <taxon>Xylariomycetidae</taxon>
        <taxon>Amphisphaeriales</taxon>
        <taxon>Apiosporaceae</taxon>
        <taxon>Apiospora</taxon>
    </lineage>
</organism>
<dbReference type="RefSeq" id="XP_066670229.1">
    <property type="nucleotide sequence ID" value="XM_066811306.1"/>
</dbReference>
<keyword evidence="5" id="KW-0812">Transmembrane</keyword>
<keyword evidence="1" id="KW-0349">Heme</keyword>
<feature type="compositionally biased region" description="Basic and acidic residues" evidence="4">
    <location>
        <begin position="432"/>
        <end position="444"/>
    </location>
</feature>
<dbReference type="PRINTS" id="PR00463">
    <property type="entry name" value="EP450I"/>
</dbReference>
<dbReference type="InterPro" id="IPR002401">
    <property type="entry name" value="Cyt_P450_E_grp-I"/>
</dbReference>
<keyword evidence="3" id="KW-0408">Iron</keyword>
<dbReference type="Pfam" id="PF00067">
    <property type="entry name" value="p450"/>
    <property type="match status" value="2"/>
</dbReference>
<evidence type="ECO:0008006" key="8">
    <source>
        <dbReference type="Google" id="ProtNLM"/>
    </source>
</evidence>
<comment type="caution">
    <text evidence="6">The sequence shown here is derived from an EMBL/GenBank/DDBJ whole genome shotgun (WGS) entry which is preliminary data.</text>
</comment>
<dbReference type="PRINTS" id="PR00385">
    <property type="entry name" value="P450"/>
</dbReference>
<dbReference type="SUPFAM" id="SSF48264">
    <property type="entry name" value="Cytochrome P450"/>
    <property type="match status" value="1"/>
</dbReference>
<keyword evidence="5" id="KW-1133">Transmembrane helix</keyword>
<feature type="region of interest" description="Disordered" evidence="4">
    <location>
        <begin position="248"/>
        <end position="267"/>
    </location>
</feature>
<reference evidence="6 7" key="1">
    <citation type="submission" date="2023-01" db="EMBL/GenBank/DDBJ databases">
        <title>Analysis of 21 Apiospora genomes using comparative genomics revels a genus with tremendous synthesis potential of carbohydrate active enzymes and secondary metabolites.</title>
        <authorList>
            <person name="Sorensen T."/>
        </authorList>
    </citation>
    <scope>NUCLEOTIDE SEQUENCE [LARGE SCALE GENOMIC DNA]</scope>
    <source>
        <strain evidence="6 7">CBS 114990</strain>
    </source>
</reference>
<gene>
    <name evidence="6" type="ORF">PG997_006991</name>
</gene>
<keyword evidence="5" id="KW-0472">Membrane</keyword>
<dbReference type="EMBL" id="JAQQWN010000005">
    <property type="protein sequence ID" value="KAK8085720.1"/>
    <property type="molecule type" value="Genomic_DNA"/>
</dbReference>
<evidence type="ECO:0000256" key="1">
    <source>
        <dbReference type="ARBA" id="ARBA00022617"/>
    </source>
</evidence>
<keyword evidence="2" id="KW-0479">Metal-binding</keyword>
<dbReference type="PANTHER" id="PTHR24305">
    <property type="entry name" value="CYTOCHROME P450"/>
    <property type="match status" value="1"/>
</dbReference>
<dbReference type="InterPro" id="IPR036396">
    <property type="entry name" value="Cyt_P450_sf"/>
</dbReference>
<evidence type="ECO:0000313" key="7">
    <source>
        <dbReference type="Proteomes" id="UP001433268"/>
    </source>
</evidence>
<evidence type="ECO:0000313" key="6">
    <source>
        <dbReference type="EMBL" id="KAK8085720.1"/>
    </source>
</evidence>
<keyword evidence="7" id="KW-1185">Reference proteome</keyword>
<dbReference type="PANTHER" id="PTHR24305:SF222">
    <property type="entry name" value="CYTOCHROME P450 MONOOXYGENASE STCS"/>
    <property type="match status" value="1"/>
</dbReference>
<evidence type="ECO:0000256" key="4">
    <source>
        <dbReference type="SAM" id="MobiDB-lite"/>
    </source>
</evidence>